<evidence type="ECO:0000313" key="12">
    <source>
        <dbReference type="Proteomes" id="UP000198305"/>
    </source>
</evidence>
<evidence type="ECO:0000256" key="7">
    <source>
        <dbReference type="ARBA" id="ARBA00023136"/>
    </source>
</evidence>
<accession>A0A238Y520</accession>
<evidence type="ECO:0000256" key="6">
    <source>
        <dbReference type="ARBA" id="ARBA00022989"/>
    </source>
</evidence>
<feature type="domain" description="ABC3 transporter permease C-terminal" evidence="9">
    <location>
        <begin position="315"/>
        <end position="449"/>
    </location>
</feature>
<evidence type="ECO:0000256" key="1">
    <source>
        <dbReference type="ARBA" id="ARBA00004651"/>
    </source>
</evidence>
<keyword evidence="6 8" id="KW-1133">Transmembrane helix</keyword>
<dbReference type="GO" id="GO:0044874">
    <property type="term" value="P:lipoprotein localization to outer membrane"/>
    <property type="evidence" value="ECO:0007669"/>
    <property type="project" value="TreeGrafter"/>
</dbReference>
<gene>
    <name evidence="11" type="ORF">SAMN05192560_0441</name>
</gene>
<feature type="transmembrane region" description="Helical" evidence="8">
    <location>
        <begin position="313"/>
        <end position="337"/>
    </location>
</feature>
<dbReference type="InterPro" id="IPR011925">
    <property type="entry name" value="LolCE_TM"/>
</dbReference>
<dbReference type="InterPro" id="IPR051447">
    <property type="entry name" value="Lipoprotein-release_system"/>
</dbReference>
<dbReference type="InterPro" id="IPR003838">
    <property type="entry name" value="ABC3_permease_C"/>
</dbReference>
<dbReference type="GO" id="GO:0042953">
    <property type="term" value="P:lipoprotein transport"/>
    <property type="evidence" value="ECO:0007669"/>
    <property type="project" value="InterPro"/>
</dbReference>
<keyword evidence="12" id="KW-1185">Reference proteome</keyword>
<comment type="similarity">
    <text evidence="2">Belongs to the ABC-4 integral membrane protein family. LolC/E subfamily.</text>
</comment>
<proteinExistence type="inferred from homology"/>
<dbReference type="Pfam" id="PF02687">
    <property type="entry name" value="FtsX"/>
    <property type="match status" value="1"/>
</dbReference>
<keyword evidence="4" id="KW-1003">Cell membrane</keyword>
<dbReference type="GO" id="GO:0098797">
    <property type="term" value="C:plasma membrane protein complex"/>
    <property type="evidence" value="ECO:0007669"/>
    <property type="project" value="TreeGrafter"/>
</dbReference>
<evidence type="ECO:0000259" key="9">
    <source>
        <dbReference type="Pfam" id="PF02687"/>
    </source>
</evidence>
<dbReference type="PANTHER" id="PTHR30489">
    <property type="entry name" value="LIPOPROTEIN-RELEASING SYSTEM TRANSMEMBRANE PROTEIN LOLE"/>
    <property type="match status" value="1"/>
</dbReference>
<dbReference type="Proteomes" id="UP000198305">
    <property type="component" value="Unassembled WGS sequence"/>
</dbReference>
<feature type="transmembrane region" description="Helical" evidence="8">
    <location>
        <begin position="358"/>
        <end position="385"/>
    </location>
</feature>
<name>A0A238Y520_9PROT</name>
<dbReference type="AlphaFoldDB" id="A0A238Y520"/>
<dbReference type="Pfam" id="PF12704">
    <property type="entry name" value="MacB_PCD"/>
    <property type="match status" value="1"/>
</dbReference>
<evidence type="ECO:0000313" key="11">
    <source>
        <dbReference type="EMBL" id="SNR66110.1"/>
    </source>
</evidence>
<evidence type="ECO:0000256" key="8">
    <source>
        <dbReference type="SAM" id="Phobius"/>
    </source>
</evidence>
<protein>
    <submittedName>
        <fullName evidence="11">Lipoprotein-releasing system permease protein</fullName>
    </submittedName>
</protein>
<dbReference type="PANTHER" id="PTHR30489:SF0">
    <property type="entry name" value="LIPOPROTEIN-RELEASING SYSTEM TRANSMEMBRANE PROTEIN LOLE"/>
    <property type="match status" value="1"/>
</dbReference>
<reference evidence="12" key="1">
    <citation type="submission" date="2017-06" db="EMBL/GenBank/DDBJ databases">
        <authorList>
            <person name="Varghese N."/>
            <person name="Submissions S."/>
        </authorList>
    </citation>
    <scope>NUCLEOTIDE SEQUENCE [LARGE SCALE GENOMIC DNA]</scope>
    <source>
        <strain evidence="12">Ca-68</strain>
    </source>
</reference>
<keyword evidence="5 8" id="KW-0812">Transmembrane</keyword>
<organism evidence="11 12">
    <name type="scientific">Methylobacillus rhizosphaerae</name>
    <dbReference type="NCBI Taxonomy" id="551994"/>
    <lineage>
        <taxon>Bacteria</taxon>
        <taxon>Pseudomonadati</taxon>
        <taxon>Pseudomonadota</taxon>
        <taxon>Betaproteobacteria</taxon>
        <taxon>Nitrosomonadales</taxon>
        <taxon>Methylophilaceae</taxon>
        <taxon>Methylobacillus</taxon>
    </lineage>
</organism>
<comment type="subcellular location">
    <subcellularLocation>
        <location evidence="1">Cell membrane</location>
        <topology evidence="1">Multi-pass membrane protein</topology>
    </subcellularLocation>
</comment>
<feature type="transmembrane region" description="Helical" evidence="8">
    <location>
        <begin position="417"/>
        <end position="439"/>
    </location>
</feature>
<dbReference type="InterPro" id="IPR025857">
    <property type="entry name" value="MacB_PCD"/>
</dbReference>
<evidence type="ECO:0000256" key="4">
    <source>
        <dbReference type="ARBA" id="ARBA00022475"/>
    </source>
</evidence>
<evidence type="ECO:0000256" key="2">
    <source>
        <dbReference type="ARBA" id="ARBA00005236"/>
    </source>
</evidence>
<dbReference type="EMBL" id="FZOA01000001">
    <property type="protein sequence ID" value="SNR66110.1"/>
    <property type="molecule type" value="Genomic_DNA"/>
</dbReference>
<feature type="domain" description="MacB-like periplasmic core" evidence="10">
    <location>
        <begin position="66"/>
        <end position="282"/>
    </location>
</feature>
<sequence length="456" mass="49832">MQFASHPIMVDAVLHGNTVNFSIWCVSQAFTLECGMDFFRHLPFELFVGFRYTRAKRHNHFISFISLTSMVGIGLGVAALIIVLSVMNGFQNELRNRILGVAAHLQITGPDNNLKDWKKLVMQVDGAPHVQAGAPYIMAQGMLSYGQSVQGAIIRGVLPDAEDKVAELGSHMRSGSLTDLQPGEFGVVLGAELAQALGVVLGDKVVLMAPQGQFTPTGVVPRIKQFKVVGVFEIGMYEYDSGLALVHIEDAAKLYRMGDSVSGVRLKLDDLFDAPGVARQLGQHLMGKGNYYITDWTQQHANFFRAIQMEKRVMFIILALIVAVAAFNIVSTLVMAVTDKRADIAIMRTFGASPSSIMQIFIVQGALIGVIGTVVGACFGVLIALNIDVIVPFIEHTLGVQFLAKDVYYISDLPSKLLWSDVTVIVVLSFILSLLATLYPSWRAARINPAEALRYE</sequence>
<evidence type="ECO:0000259" key="10">
    <source>
        <dbReference type="Pfam" id="PF12704"/>
    </source>
</evidence>
<keyword evidence="11" id="KW-0449">Lipoprotein</keyword>
<evidence type="ECO:0000256" key="5">
    <source>
        <dbReference type="ARBA" id="ARBA00022692"/>
    </source>
</evidence>
<evidence type="ECO:0000256" key="3">
    <source>
        <dbReference type="ARBA" id="ARBA00022448"/>
    </source>
</evidence>
<feature type="transmembrane region" description="Helical" evidence="8">
    <location>
        <begin position="61"/>
        <end position="87"/>
    </location>
</feature>
<dbReference type="NCBIfam" id="TIGR02212">
    <property type="entry name" value="lolCE"/>
    <property type="match status" value="1"/>
</dbReference>
<keyword evidence="7 8" id="KW-0472">Membrane</keyword>
<keyword evidence="3" id="KW-0813">Transport</keyword>